<keyword evidence="6 7" id="KW-0057">Aromatic amino acid biosynthesis</keyword>
<feature type="binding site" evidence="7">
    <location>
        <begin position="13"/>
        <end position="18"/>
    </location>
    <ligand>
        <name>ATP</name>
        <dbReference type="ChEBI" id="CHEBI:30616"/>
    </ligand>
</feature>
<dbReference type="GO" id="GO:0009423">
    <property type="term" value="P:chorismate biosynthetic process"/>
    <property type="evidence" value="ECO:0007669"/>
    <property type="project" value="UniProtKB-UniRule"/>
</dbReference>
<feature type="binding site" evidence="7">
    <location>
        <position position="17"/>
    </location>
    <ligand>
        <name>Mg(2+)</name>
        <dbReference type="ChEBI" id="CHEBI:18420"/>
    </ligand>
</feature>
<feature type="binding site" evidence="7">
    <location>
        <position position="82"/>
    </location>
    <ligand>
        <name>substrate</name>
    </ligand>
</feature>
<comment type="cofactor">
    <cofactor evidence="7">
        <name>Mg(2+)</name>
        <dbReference type="ChEBI" id="CHEBI:18420"/>
    </cofactor>
    <text evidence="7">Binds 1 Mg(2+) ion per subunit.</text>
</comment>
<feature type="binding site" evidence="7">
    <location>
        <position position="121"/>
    </location>
    <ligand>
        <name>ATP</name>
        <dbReference type="ChEBI" id="CHEBI:30616"/>
    </ligand>
</feature>
<accession>A0A2I0R584</accession>
<keyword evidence="1 7" id="KW-0028">Amino-acid biosynthesis</keyword>
<dbReference type="PANTHER" id="PTHR21087:SF16">
    <property type="entry name" value="SHIKIMATE KINASE 1, CHLOROPLASTIC"/>
    <property type="match status" value="1"/>
</dbReference>
<dbReference type="HAMAP" id="MF_00109">
    <property type="entry name" value="Shikimate_kinase"/>
    <property type="match status" value="1"/>
</dbReference>
<dbReference type="GO" id="GO:0005524">
    <property type="term" value="F:ATP binding"/>
    <property type="evidence" value="ECO:0007669"/>
    <property type="project" value="UniProtKB-UniRule"/>
</dbReference>
<gene>
    <name evidence="7" type="primary">aroK</name>
    <name evidence="8" type="ORF">CW751_04245</name>
</gene>
<keyword evidence="5 7" id="KW-0067">ATP-binding</keyword>
<evidence type="ECO:0000256" key="6">
    <source>
        <dbReference type="ARBA" id="ARBA00023141"/>
    </source>
</evidence>
<dbReference type="SUPFAM" id="SSF52540">
    <property type="entry name" value="P-loop containing nucleoside triphosphate hydrolases"/>
    <property type="match status" value="1"/>
</dbReference>
<evidence type="ECO:0000313" key="8">
    <source>
        <dbReference type="EMBL" id="PKR81738.1"/>
    </source>
</evidence>
<evidence type="ECO:0000256" key="2">
    <source>
        <dbReference type="ARBA" id="ARBA00022679"/>
    </source>
</evidence>
<keyword evidence="2 7" id="KW-0808">Transferase</keyword>
<comment type="caution">
    <text evidence="8">The sequence shown here is derived from an EMBL/GenBank/DDBJ whole genome shotgun (WGS) entry which is preliminary data.</text>
</comment>
<keyword evidence="4 7" id="KW-0418">Kinase</keyword>
<name>A0A2I0R584_9FLAO</name>
<comment type="subunit">
    <text evidence="7">Monomer.</text>
</comment>
<dbReference type="UniPathway" id="UPA00053">
    <property type="reaction ID" value="UER00088"/>
</dbReference>
<evidence type="ECO:0000256" key="5">
    <source>
        <dbReference type="ARBA" id="ARBA00022840"/>
    </source>
</evidence>
<comment type="catalytic activity">
    <reaction evidence="7">
        <text>shikimate + ATP = 3-phosphoshikimate + ADP + H(+)</text>
        <dbReference type="Rhea" id="RHEA:13121"/>
        <dbReference type="ChEBI" id="CHEBI:15378"/>
        <dbReference type="ChEBI" id="CHEBI:30616"/>
        <dbReference type="ChEBI" id="CHEBI:36208"/>
        <dbReference type="ChEBI" id="CHEBI:145989"/>
        <dbReference type="ChEBI" id="CHEBI:456216"/>
        <dbReference type="EC" id="2.7.1.71"/>
    </reaction>
</comment>
<dbReference type="AlphaFoldDB" id="A0A2I0R584"/>
<dbReference type="GO" id="GO:0005829">
    <property type="term" value="C:cytosol"/>
    <property type="evidence" value="ECO:0007669"/>
    <property type="project" value="TreeGrafter"/>
</dbReference>
<evidence type="ECO:0000256" key="1">
    <source>
        <dbReference type="ARBA" id="ARBA00022605"/>
    </source>
</evidence>
<dbReference type="InterPro" id="IPR031322">
    <property type="entry name" value="Shikimate/glucono_kinase"/>
</dbReference>
<evidence type="ECO:0000256" key="4">
    <source>
        <dbReference type="ARBA" id="ARBA00022777"/>
    </source>
</evidence>
<sequence>MDAKNIFFIGFMGAGKTTLAKKLANRLNREFIDTDKEIEKTWNMSIPQIFSEHGELFFRTQESLLLNQLIKKKQNSIISVGGGLPCHNNNMKLMNDNGLTFYLKRPTKELFQRLRNVKQSRPLIQALSDSELSAFIEDKIKERSVFYEGAKVILTREQQNVKSLAELLSKL</sequence>
<comment type="pathway">
    <text evidence="7">Metabolic intermediate biosynthesis; chorismate biosynthesis; chorismate from D-erythrose 4-phosphate and phosphoenolpyruvate: step 5/7.</text>
</comment>
<dbReference type="EMBL" id="PJNI01000002">
    <property type="protein sequence ID" value="PKR81738.1"/>
    <property type="molecule type" value="Genomic_DNA"/>
</dbReference>
<feature type="binding site" evidence="7">
    <location>
        <position position="35"/>
    </location>
    <ligand>
        <name>substrate</name>
    </ligand>
</feature>
<keyword evidence="7" id="KW-0460">Magnesium</keyword>
<feature type="binding site" evidence="7">
    <location>
        <position position="143"/>
    </location>
    <ligand>
        <name>substrate</name>
    </ligand>
</feature>
<comment type="subcellular location">
    <subcellularLocation>
        <location evidence="7">Cytoplasm</location>
    </subcellularLocation>
</comment>
<proteinExistence type="inferred from homology"/>
<dbReference type="PRINTS" id="PR01100">
    <property type="entry name" value="SHIKIMTKNASE"/>
</dbReference>
<keyword evidence="7" id="KW-0479">Metal-binding</keyword>
<dbReference type="Pfam" id="PF01202">
    <property type="entry name" value="SKI"/>
    <property type="match status" value="1"/>
</dbReference>
<protein>
    <recommendedName>
        <fullName evidence="7">Shikimate kinase</fullName>
        <shortName evidence="7">SK</shortName>
        <ecNumber evidence="7">2.7.1.71</ecNumber>
    </recommendedName>
</protein>
<keyword evidence="7" id="KW-0963">Cytoplasm</keyword>
<dbReference type="Proteomes" id="UP000236654">
    <property type="component" value="Unassembled WGS sequence"/>
</dbReference>
<dbReference type="EC" id="2.7.1.71" evidence="7"/>
<organism evidence="8 9">
    <name type="scientific">Brumimicrobium salinarum</name>
    <dbReference type="NCBI Taxonomy" id="2058658"/>
    <lineage>
        <taxon>Bacteria</taxon>
        <taxon>Pseudomonadati</taxon>
        <taxon>Bacteroidota</taxon>
        <taxon>Flavobacteriia</taxon>
        <taxon>Flavobacteriales</taxon>
        <taxon>Crocinitomicaceae</taxon>
        <taxon>Brumimicrobium</taxon>
    </lineage>
</organism>
<comment type="function">
    <text evidence="7">Catalyzes the specific phosphorylation of the 3-hydroxyl group of shikimic acid using ATP as a cosubstrate.</text>
</comment>
<feature type="binding site" evidence="7">
    <location>
        <position position="159"/>
    </location>
    <ligand>
        <name>ATP</name>
        <dbReference type="ChEBI" id="CHEBI:30616"/>
    </ligand>
</feature>
<evidence type="ECO:0000313" key="9">
    <source>
        <dbReference type="Proteomes" id="UP000236654"/>
    </source>
</evidence>
<dbReference type="GO" id="GO:0004765">
    <property type="term" value="F:shikimate kinase activity"/>
    <property type="evidence" value="ECO:0007669"/>
    <property type="project" value="UniProtKB-UniRule"/>
</dbReference>
<keyword evidence="9" id="KW-1185">Reference proteome</keyword>
<dbReference type="GO" id="GO:0000287">
    <property type="term" value="F:magnesium ion binding"/>
    <property type="evidence" value="ECO:0007669"/>
    <property type="project" value="UniProtKB-UniRule"/>
</dbReference>
<dbReference type="CDD" id="cd00464">
    <property type="entry name" value="SK"/>
    <property type="match status" value="1"/>
</dbReference>
<dbReference type="OrthoDB" id="9800332at2"/>
<dbReference type="InterPro" id="IPR027417">
    <property type="entry name" value="P-loop_NTPase"/>
</dbReference>
<dbReference type="InterPro" id="IPR000623">
    <property type="entry name" value="Shikimate_kinase/TSH1"/>
</dbReference>
<evidence type="ECO:0000256" key="3">
    <source>
        <dbReference type="ARBA" id="ARBA00022741"/>
    </source>
</evidence>
<feature type="binding site" evidence="7">
    <location>
        <position position="59"/>
    </location>
    <ligand>
        <name>substrate</name>
    </ligand>
</feature>
<dbReference type="PANTHER" id="PTHR21087">
    <property type="entry name" value="SHIKIMATE KINASE"/>
    <property type="match status" value="1"/>
</dbReference>
<dbReference type="GO" id="GO:0009073">
    <property type="term" value="P:aromatic amino acid family biosynthetic process"/>
    <property type="evidence" value="ECO:0007669"/>
    <property type="project" value="UniProtKB-KW"/>
</dbReference>
<comment type="similarity">
    <text evidence="7">Belongs to the shikimate kinase family.</text>
</comment>
<dbReference type="GO" id="GO:0008652">
    <property type="term" value="P:amino acid biosynthetic process"/>
    <property type="evidence" value="ECO:0007669"/>
    <property type="project" value="UniProtKB-KW"/>
</dbReference>
<dbReference type="Gene3D" id="3.40.50.300">
    <property type="entry name" value="P-loop containing nucleotide triphosphate hydrolases"/>
    <property type="match status" value="1"/>
</dbReference>
<keyword evidence="3 7" id="KW-0547">Nucleotide-binding</keyword>
<dbReference type="RefSeq" id="WP_101333752.1">
    <property type="nucleotide sequence ID" value="NZ_PJNI01000002.1"/>
</dbReference>
<reference evidence="8 9" key="1">
    <citation type="submission" date="2017-12" db="EMBL/GenBank/DDBJ databases">
        <title>The draft genome sequence of Brumimicrobium saltpan LHR20.</title>
        <authorList>
            <person name="Do Z.-J."/>
            <person name="Luo H.-R."/>
        </authorList>
    </citation>
    <scope>NUCLEOTIDE SEQUENCE [LARGE SCALE GENOMIC DNA]</scope>
    <source>
        <strain evidence="8 9">LHR20</strain>
    </source>
</reference>
<evidence type="ECO:0000256" key="7">
    <source>
        <dbReference type="HAMAP-Rule" id="MF_00109"/>
    </source>
</evidence>